<gene>
    <name evidence="1" type="ORF">SPAPADRAFT_65120</name>
</gene>
<proteinExistence type="predicted"/>
<reference evidence="1 2" key="1">
    <citation type="journal article" date="2011" name="Proc. Natl. Acad. Sci. U.S.A.">
        <title>Comparative genomics of xylose-fermenting fungi for enhanced biofuel production.</title>
        <authorList>
            <person name="Wohlbach D.J."/>
            <person name="Kuo A."/>
            <person name="Sato T.K."/>
            <person name="Potts K.M."/>
            <person name="Salamov A.A."/>
            <person name="LaButti K.M."/>
            <person name="Sun H."/>
            <person name="Clum A."/>
            <person name="Pangilinan J.L."/>
            <person name="Lindquist E.A."/>
            <person name="Lucas S."/>
            <person name="Lapidus A."/>
            <person name="Jin M."/>
            <person name="Gunawan C."/>
            <person name="Balan V."/>
            <person name="Dale B.E."/>
            <person name="Jeffries T.W."/>
            <person name="Zinkel R."/>
            <person name="Barry K.W."/>
            <person name="Grigoriev I.V."/>
            <person name="Gasch A.P."/>
        </authorList>
    </citation>
    <scope>NUCLEOTIDE SEQUENCE [LARGE SCALE GENOMIC DNA]</scope>
    <source>
        <strain evidence="2">NRRL Y-27907 / 11-Y1</strain>
    </source>
</reference>
<dbReference type="InParanoid" id="G3AJL5"/>
<evidence type="ECO:0000313" key="2">
    <source>
        <dbReference type="Proteomes" id="UP000000709"/>
    </source>
</evidence>
<dbReference type="KEGG" id="spaa:SPAPADRAFT_65120"/>
<dbReference type="OMA" id="HINHNAG"/>
<evidence type="ECO:0000313" key="1">
    <source>
        <dbReference type="EMBL" id="EGW33916.1"/>
    </source>
</evidence>
<name>G3AJL5_SPAPN</name>
<accession>G3AJL5</accession>
<protein>
    <recommendedName>
        <fullName evidence="3">RNase III domain-containing protein</fullName>
    </recommendedName>
</protein>
<dbReference type="Proteomes" id="UP000000709">
    <property type="component" value="Unassembled WGS sequence"/>
</dbReference>
<dbReference type="AlphaFoldDB" id="G3AJL5"/>
<dbReference type="HOGENOM" id="CLU_1372961_0_0_1"/>
<dbReference type="RefSeq" id="XP_007373500.1">
    <property type="nucleotide sequence ID" value="XM_007373438.1"/>
</dbReference>
<organism evidence="2">
    <name type="scientific">Spathaspora passalidarum (strain NRRL Y-27907 / 11-Y1)</name>
    <dbReference type="NCBI Taxonomy" id="619300"/>
    <lineage>
        <taxon>Eukaryota</taxon>
        <taxon>Fungi</taxon>
        <taxon>Dikarya</taxon>
        <taxon>Ascomycota</taxon>
        <taxon>Saccharomycotina</taxon>
        <taxon>Pichiomycetes</taxon>
        <taxon>Debaryomycetaceae</taxon>
        <taxon>Spathaspora</taxon>
    </lineage>
</organism>
<dbReference type="eggNOG" id="ENOG502RQEQ">
    <property type="taxonomic scope" value="Eukaryota"/>
</dbReference>
<dbReference type="EMBL" id="GL996500">
    <property type="protein sequence ID" value="EGW33916.1"/>
    <property type="molecule type" value="Genomic_DNA"/>
</dbReference>
<keyword evidence="2" id="KW-1185">Reference proteome</keyword>
<dbReference type="OrthoDB" id="4014468at2759"/>
<dbReference type="GeneID" id="18875020"/>
<sequence>MVSRLHTLLEPIKPVPKYLKKLASQKVTAHPIQTYIPHLEFTSRDLTAISQGLTNNTLTINTQPYQTALLRQLGKQTLLFRLYTSTIFSGQRYLASSPYEIKNDLGYFTNDWVIPQVMRRNGIYDCCVVDDRLVTTERIEYERYLNKVKEVKDKTAIGSLFTLIGLVKVKYGDKEAKQVCDKLVEGKRGIIEIVQEEMK</sequence>
<evidence type="ECO:0008006" key="3">
    <source>
        <dbReference type="Google" id="ProtNLM"/>
    </source>
</evidence>